<evidence type="ECO:0000313" key="18">
    <source>
        <dbReference type="EMBL" id="MEX0404825.1"/>
    </source>
</evidence>
<dbReference type="SUPFAM" id="SSF56645">
    <property type="entry name" value="Acyl-CoA dehydrogenase NM domain-like"/>
    <property type="match status" value="1"/>
</dbReference>
<dbReference type="InterPro" id="IPR037069">
    <property type="entry name" value="AcylCoA_DH/ox_N_sf"/>
</dbReference>
<feature type="domain" description="Acyl-CoA oxidase/dehydrogenase middle" evidence="15">
    <location>
        <begin position="139"/>
        <end position="225"/>
    </location>
</feature>
<evidence type="ECO:0000256" key="6">
    <source>
        <dbReference type="ARBA" id="ARBA00023033"/>
    </source>
</evidence>
<dbReference type="InterPro" id="IPR013786">
    <property type="entry name" value="AcylCoA_DH/ox_N"/>
</dbReference>
<evidence type="ECO:0000256" key="8">
    <source>
        <dbReference type="ARBA" id="ARBA00034317"/>
    </source>
</evidence>
<dbReference type="InterPro" id="IPR009100">
    <property type="entry name" value="AcylCoA_DH/oxidase_NM_dom_sf"/>
</dbReference>
<keyword evidence="6" id="KW-0503">Monooxygenase</keyword>
<proteinExistence type="inferred from homology"/>
<evidence type="ECO:0000256" key="14">
    <source>
        <dbReference type="SAM" id="MobiDB-lite"/>
    </source>
</evidence>
<dbReference type="Pfam" id="PF02771">
    <property type="entry name" value="Acyl-CoA_dh_N"/>
    <property type="match status" value="1"/>
</dbReference>
<comment type="catalytic activity">
    <reaction evidence="12">
        <text>dibenzothiophene 5-oxide + FMNH2 + O2 = dibenzothiophene 5,5-dioxide + FMN + H2O + H(+)</text>
        <dbReference type="Rhea" id="RHEA:49080"/>
        <dbReference type="ChEBI" id="CHEBI:15377"/>
        <dbReference type="ChEBI" id="CHEBI:15378"/>
        <dbReference type="ChEBI" id="CHEBI:15379"/>
        <dbReference type="ChEBI" id="CHEBI:23683"/>
        <dbReference type="ChEBI" id="CHEBI:57618"/>
        <dbReference type="ChEBI" id="CHEBI:58210"/>
        <dbReference type="ChEBI" id="CHEBI:90356"/>
    </reaction>
</comment>
<evidence type="ECO:0000313" key="19">
    <source>
        <dbReference type="Proteomes" id="UP001556692"/>
    </source>
</evidence>
<keyword evidence="5" id="KW-0560">Oxidoreductase</keyword>
<keyword evidence="2" id="KW-0285">Flavoprotein</keyword>
<evidence type="ECO:0000256" key="3">
    <source>
        <dbReference type="ARBA" id="ARBA00022643"/>
    </source>
</evidence>
<dbReference type="RefSeq" id="WP_367952693.1">
    <property type="nucleotide sequence ID" value="NZ_JBDPGJ010000001.1"/>
</dbReference>
<accession>A0ABV3SGU2</accession>
<evidence type="ECO:0000256" key="1">
    <source>
        <dbReference type="ARBA" id="ARBA00004496"/>
    </source>
</evidence>
<dbReference type="PIRSF" id="PIRSF016578">
    <property type="entry name" value="HsaA"/>
    <property type="match status" value="1"/>
</dbReference>
<keyword evidence="3" id="KW-0288">FMN</keyword>
<name>A0ABV3SGU2_9HYPH</name>
<evidence type="ECO:0000256" key="12">
    <source>
        <dbReference type="ARBA" id="ARBA00048445"/>
    </source>
</evidence>
<gene>
    <name evidence="18" type="ORF">ABGN05_04010</name>
</gene>
<dbReference type="Gene3D" id="1.20.140.10">
    <property type="entry name" value="Butyryl-CoA Dehydrogenase, subunit A, domain 3"/>
    <property type="match status" value="1"/>
</dbReference>
<dbReference type="Gene3D" id="1.10.540.10">
    <property type="entry name" value="Acyl-CoA dehydrogenase/oxidase, N-terminal domain"/>
    <property type="match status" value="1"/>
</dbReference>
<dbReference type="Pfam" id="PF02770">
    <property type="entry name" value="Acyl-CoA_dh_M"/>
    <property type="match status" value="1"/>
</dbReference>
<dbReference type="PANTHER" id="PTHR43884:SF12">
    <property type="entry name" value="ISOVALERYL-COA DEHYDROGENASE, MITOCHONDRIAL-RELATED"/>
    <property type="match status" value="1"/>
</dbReference>
<evidence type="ECO:0000256" key="4">
    <source>
        <dbReference type="ARBA" id="ARBA00022741"/>
    </source>
</evidence>
<dbReference type="Pfam" id="PF08028">
    <property type="entry name" value="Acyl-CoA_dh_2"/>
    <property type="match status" value="1"/>
</dbReference>
<comment type="pathway">
    <text evidence="7">Sulfur metabolism; dibenzothiophene degradation.</text>
</comment>
<feature type="domain" description="Acyl-CoA dehydrogenase/oxidase N-terminal" evidence="16">
    <location>
        <begin position="36"/>
        <end position="110"/>
    </location>
</feature>
<keyword evidence="4" id="KW-0547">Nucleotide-binding</keyword>
<dbReference type="InterPro" id="IPR046373">
    <property type="entry name" value="Acyl-CoA_Oxase/DH_mid-dom_sf"/>
</dbReference>
<reference evidence="18 19" key="1">
    <citation type="submission" date="2024-05" db="EMBL/GenBank/DDBJ databases">
        <authorList>
            <person name="Jiang F."/>
        </authorList>
    </citation>
    <scope>NUCLEOTIDE SEQUENCE [LARGE SCALE GENOMIC DNA]</scope>
    <source>
        <strain evidence="18 19">LZ166</strain>
    </source>
</reference>
<feature type="domain" description="Acyl-CoA dehydrogenase C-terminal" evidence="17">
    <location>
        <begin position="259"/>
        <end position="367"/>
    </location>
</feature>
<comment type="similarity">
    <text evidence="8">Belongs to the DszC flavin monooxygenase family.</text>
</comment>
<comment type="caution">
    <text evidence="18">The sequence shown here is derived from an EMBL/GenBank/DDBJ whole genome shotgun (WGS) entry which is preliminary data.</text>
</comment>
<evidence type="ECO:0000259" key="17">
    <source>
        <dbReference type="Pfam" id="PF08028"/>
    </source>
</evidence>
<protein>
    <recommendedName>
        <fullName evidence="10">Dibenzothiophene monooxygenase</fullName>
        <ecNumber evidence="9">1.14.14.21</ecNumber>
    </recommendedName>
</protein>
<evidence type="ECO:0000259" key="16">
    <source>
        <dbReference type="Pfam" id="PF02771"/>
    </source>
</evidence>
<comment type="catalytic activity">
    <reaction evidence="13">
        <text>dibenzothiophene + 2 FMNH2 + 2 O2 = dibenzothiophene 5,5-dioxide + 2 FMN + 2 H2O + 2 H(+)</text>
        <dbReference type="Rhea" id="RHEA:49072"/>
        <dbReference type="ChEBI" id="CHEBI:15377"/>
        <dbReference type="ChEBI" id="CHEBI:15378"/>
        <dbReference type="ChEBI" id="CHEBI:15379"/>
        <dbReference type="ChEBI" id="CHEBI:23681"/>
        <dbReference type="ChEBI" id="CHEBI:57618"/>
        <dbReference type="ChEBI" id="CHEBI:58210"/>
        <dbReference type="ChEBI" id="CHEBI:90356"/>
        <dbReference type="EC" id="1.14.14.21"/>
    </reaction>
</comment>
<evidence type="ECO:0000256" key="13">
    <source>
        <dbReference type="ARBA" id="ARBA00049456"/>
    </source>
</evidence>
<evidence type="ECO:0000259" key="15">
    <source>
        <dbReference type="Pfam" id="PF02770"/>
    </source>
</evidence>
<dbReference type="SUPFAM" id="SSF47203">
    <property type="entry name" value="Acyl-CoA dehydrogenase C-terminal domain-like"/>
    <property type="match status" value="1"/>
</dbReference>
<dbReference type="InterPro" id="IPR013107">
    <property type="entry name" value="Acyl-CoA_DH_C"/>
</dbReference>
<comment type="catalytic activity">
    <reaction evidence="11">
        <text>dibenzothiophene + FMNH2 + O2 = dibenzothiophene 5-oxide + FMN + H2O + H(+)</text>
        <dbReference type="Rhea" id="RHEA:49076"/>
        <dbReference type="ChEBI" id="CHEBI:15377"/>
        <dbReference type="ChEBI" id="CHEBI:15378"/>
        <dbReference type="ChEBI" id="CHEBI:15379"/>
        <dbReference type="ChEBI" id="CHEBI:23681"/>
        <dbReference type="ChEBI" id="CHEBI:23683"/>
        <dbReference type="ChEBI" id="CHEBI:57618"/>
        <dbReference type="ChEBI" id="CHEBI:58210"/>
    </reaction>
</comment>
<dbReference type="InterPro" id="IPR006091">
    <property type="entry name" value="Acyl-CoA_Oxase/DH_mid-dom"/>
</dbReference>
<comment type="subcellular location">
    <subcellularLocation>
        <location evidence="1">Cytoplasm</location>
    </subcellularLocation>
</comment>
<keyword evidence="19" id="KW-1185">Reference proteome</keyword>
<sequence length="391" mass="41413">MSAQPALKTLASLPSGSGSEAAPDVVEIATTLAPALAGRSADIDRNDRFVAENYALLKEAGLVEAGVPAELGGGGAEVPELAEMLRILGRACGSTALAFSMHTHQVAIPAWRWRHQKVAAAEPLLKRIAAERIILLSSGGSDWIGGSGKAEKVEGGYRVTARKVFTSGAEAGNILMTGAIHEAEDGSRSVIHFGVPMKAPEVRIEDTWRTMGMRGTASNDVVIENLLIPDAGVAFSRKAGEWHPVFQIIATIAFPLIYAVYLGVAESARDIAIDIAKRKPQPDLSLAGRMDTELRAAQIAHRWMLDVVARNAPSADTVNEVMIGRTLVARHAIAAVELAMELAGGASFYRANGLERRFRDIQGARFHPLQAGPQAVYAGATALGLSTATVF</sequence>
<dbReference type="Proteomes" id="UP001556692">
    <property type="component" value="Unassembled WGS sequence"/>
</dbReference>
<evidence type="ECO:0000256" key="5">
    <source>
        <dbReference type="ARBA" id="ARBA00023002"/>
    </source>
</evidence>
<evidence type="ECO:0000256" key="11">
    <source>
        <dbReference type="ARBA" id="ARBA00047859"/>
    </source>
</evidence>
<dbReference type="EMBL" id="JBDPGJ010000001">
    <property type="protein sequence ID" value="MEX0404825.1"/>
    <property type="molecule type" value="Genomic_DNA"/>
</dbReference>
<dbReference type="PANTHER" id="PTHR43884">
    <property type="entry name" value="ACYL-COA DEHYDROGENASE"/>
    <property type="match status" value="1"/>
</dbReference>
<feature type="region of interest" description="Disordered" evidence="14">
    <location>
        <begin position="1"/>
        <end position="20"/>
    </location>
</feature>
<organism evidence="18 19">
    <name type="scientific">Aquibium pacificus</name>
    <dbReference type="NCBI Taxonomy" id="3153579"/>
    <lineage>
        <taxon>Bacteria</taxon>
        <taxon>Pseudomonadati</taxon>
        <taxon>Pseudomonadota</taxon>
        <taxon>Alphaproteobacteria</taxon>
        <taxon>Hyphomicrobiales</taxon>
        <taxon>Phyllobacteriaceae</taxon>
        <taxon>Aquibium</taxon>
    </lineage>
</organism>
<evidence type="ECO:0000256" key="7">
    <source>
        <dbReference type="ARBA" id="ARBA00034307"/>
    </source>
</evidence>
<dbReference type="Gene3D" id="2.40.110.10">
    <property type="entry name" value="Butyryl-CoA Dehydrogenase, subunit A, domain 2"/>
    <property type="match status" value="1"/>
</dbReference>
<dbReference type="EC" id="1.14.14.21" evidence="9"/>
<evidence type="ECO:0000256" key="10">
    <source>
        <dbReference type="ARBA" id="ARBA00034345"/>
    </source>
</evidence>
<evidence type="ECO:0000256" key="9">
    <source>
        <dbReference type="ARBA" id="ARBA00034328"/>
    </source>
</evidence>
<dbReference type="InterPro" id="IPR036250">
    <property type="entry name" value="AcylCo_DH-like_C"/>
</dbReference>
<evidence type="ECO:0000256" key="2">
    <source>
        <dbReference type="ARBA" id="ARBA00022630"/>
    </source>
</evidence>